<accession>L0PGZ5</accession>
<feature type="transmembrane region" description="Helical" evidence="5">
    <location>
        <begin position="159"/>
        <end position="181"/>
    </location>
</feature>
<evidence type="ECO:0000256" key="2">
    <source>
        <dbReference type="ARBA" id="ARBA00022980"/>
    </source>
</evidence>
<comment type="similarity">
    <text evidence="1 4">Belongs to the universal ribosomal protein uS9 family.</text>
</comment>
<dbReference type="PANTHER" id="PTHR21569">
    <property type="entry name" value="RIBOSOMAL PROTEIN S9"/>
    <property type="match status" value="1"/>
</dbReference>
<evidence type="ECO:0008006" key="8">
    <source>
        <dbReference type="Google" id="ProtNLM"/>
    </source>
</evidence>
<keyword evidence="5" id="KW-0472">Membrane</keyword>
<dbReference type="InterPro" id="IPR020568">
    <property type="entry name" value="Ribosomal_Su5_D2-typ_SF"/>
</dbReference>
<dbReference type="EMBL" id="CAKM01000284">
    <property type="protein sequence ID" value="CCJ31344.1"/>
    <property type="molecule type" value="Genomic_DNA"/>
</dbReference>
<evidence type="ECO:0000256" key="3">
    <source>
        <dbReference type="ARBA" id="ARBA00023274"/>
    </source>
</evidence>
<comment type="caution">
    <text evidence="6">The sequence shown here is derived from an EMBL/GenBank/DDBJ whole genome shotgun (WGS) entry which is preliminary data.</text>
</comment>
<evidence type="ECO:0000313" key="6">
    <source>
        <dbReference type="EMBL" id="CCJ31344.1"/>
    </source>
</evidence>
<name>L0PGZ5_PNEJI</name>
<dbReference type="PANTHER" id="PTHR21569:SF16">
    <property type="entry name" value="RIBOSOMAL PROTEIN S16"/>
    <property type="match status" value="1"/>
</dbReference>
<dbReference type="AlphaFoldDB" id="L0PGZ5"/>
<dbReference type="GO" id="GO:0006412">
    <property type="term" value="P:translation"/>
    <property type="evidence" value="ECO:0007669"/>
    <property type="project" value="InterPro"/>
</dbReference>
<organism evidence="7">
    <name type="scientific">Pneumocystis jirovecii</name>
    <name type="common">Human pneumocystis pneumonia agent</name>
    <dbReference type="NCBI Taxonomy" id="42068"/>
    <lineage>
        <taxon>Eukaryota</taxon>
        <taxon>Fungi</taxon>
        <taxon>Dikarya</taxon>
        <taxon>Ascomycota</taxon>
        <taxon>Taphrinomycotina</taxon>
        <taxon>Pneumocystomycetes</taxon>
        <taxon>Pneumocystaceae</taxon>
        <taxon>Pneumocystis</taxon>
    </lineage>
</organism>
<evidence type="ECO:0000313" key="7">
    <source>
        <dbReference type="Proteomes" id="UP000010422"/>
    </source>
</evidence>
<dbReference type="VEuPathDB" id="FungiDB:PNEJI1_000271"/>
<evidence type="ECO:0000256" key="5">
    <source>
        <dbReference type="SAM" id="Phobius"/>
    </source>
</evidence>
<keyword evidence="2 4" id="KW-0689">Ribosomal protein</keyword>
<reference evidence="6 7" key="1">
    <citation type="journal article" date="2012" name="MBio">
        <title>De novo assembly of the Pneumocystis jirovecii genome from a single bronchoalveolar lavage fluid specimen from a patient.</title>
        <authorList>
            <person name="Cisse O.H."/>
            <person name="Pagni M."/>
            <person name="Hauser P.M."/>
        </authorList>
    </citation>
    <scope>NUCLEOTIDE SEQUENCE [LARGE SCALE GENOMIC DNA]</scope>
    <source>
        <strain evidence="6 7">SE8</strain>
    </source>
</reference>
<evidence type="ECO:0000256" key="1">
    <source>
        <dbReference type="ARBA" id="ARBA00005251"/>
    </source>
</evidence>
<proteinExistence type="inferred from homology"/>
<gene>
    <name evidence="6" type="ORF">PNEJI1_000271</name>
</gene>
<dbReference type="InParanoid" id="L0PGZ5"/>
<protein>
    <recommendedName>
        <fullName evidence="8">40S ribosomal protein S16</fullName>
    </recommendedName>
</protein>
<dbReference type="GO" id="GO:0003723">
    <property type="term" value="F:RNA binding"/>
    <property type="evidence" value="ECO:0007669"/>
    <property type="project" value="TreeGrafter"/>
</dbReference>
<feature type="non-terminal residue" evidence="6">
    <location>
        <position position="192"/>
    </location>
</feature>
<dbReference type="GO" id="GO:0000462">
    <property type="term" value="P:maturation of SSU-rRNA from tricistronic rRNA transcript (SSU-rRNA, 5.8S rRNA, LSU-rRNA)"/>
    <property type="evidence" value="ECO:0007669"/>
    <property type="project" value="TreeGrafter"/>
</dbReference>
<sequence>MESVQTFGRKKTATAVAHCPRSSASRYPKVPVSLFSVLTFQVYEPLLVAGIDKFANVDIRVRVTGGGHVSQIYAIRQAISKAIVAYYQKYADEQSKIELKKALISYDRTLLVADPRRCEPKKFGGSGARSRYQKVCPVNIRTPPNARSLIVSMSHTRIYATYTVLYRIYALYTVYVLYAVCGSVRCMRVWRP</sequence>
<dbReference type="Proteomes" id="UP000010422">
    <property type="component" value="Unassembled WGS sequence"/>
</dbReference>
<dbReference type="InterPro" id="IPR014721">
    <property type="entry name" value="Ribsml_uS5_D2-typ_fold_subgr"/>
</dbReference>
<dbReference type="GO" id="GO:0022627">
    <property type="term" value="C:cytosolic small ribosomal subunit"/>
    <property type="evidence" value="ECO:0007669"/>
    <property type="project" value="TreeGrafter"/>
</dbReference>
<dbReference type="PROSITE" id="PS00360">
    <property type="entry name" value="RIBOSOMAL_S9"/>
    <property type="match status" value="1"/>
</dbReference>
<dbReference type="Pfam" id="PF00380">
    <property type="entry name" value="Ribosomal_S9"/>
    <property type="match status" value="1"/>
</dbReference>
<keyword evidence="5" id="KW-1133">Transmembrane helix</keyword>
<dbReference type="STRING" id="1209962.L0PGZ5"/>
<dbReference type="SUPFAM" id="SSF54211">
    <property type="entry name" value="Ribosomal protein S5 domain 2-like"/>
    <property type="match status" value="1"/>
</dbReference>
<keyword evidence="3 4" id="KW-0687">Ribonucleoprotein</keyword>
<dbReference type="FunCoup" id="L0PGZ5">
    <property type="interactions" value="147"/>
</dbReference>
<dbReference type="GO" id="GO:0003735">
    <property type="term" value="F:structural constituent of ribosome"/>
    <property type="evidence" value="ECO:0007669"/>
    <property type="project" value="InterPro"/>
</dbReference>
<dbReference type="InterPro" id="IPR020574">
    <property type="entry name" value="Ribosomal_uS9_CS"/>
</dbReference>
<dbReference type="InterPro" id="IPR000754">
    <property type="entry name" value="Ribosomal_uS9"/>
</dbReference>
<keyword evidence="5" id="KW-0812">Transmembrane</keyword>
<dbReference type="Gene3D" id="3.30.230.10">
    <property type="match status" value="1"/>
</dbReference>
<evidence type="ECO:0000256" key="4">
    <source>
        <dbReference type="RuleBase" id="RU003815"/>
    </source>
</evidence>